<reference evidence="6 7" key="1">
    <citation type="submission" date="2018-12" db="EMBL/GenBank/DDBJ databases">
        <authorList>
            <consortium name="Pathogen Informatics"/>
        </authorList>
    </citation>
    <scope>NUCLEOTIDE SEQUENCE [LARGE SCALE GENOMIC DNA]</scope>
    <source>
        <strain evidence="6 7">NCTC11636</strain>
    </source>
</reference>
<evidence type="ECO:0000256" key="3">
    <source>
        <dbReference type="ARBA" id="ARBA00016748"/>
    </source>
</evidence>
<dbReference type="GO" id="GO:0070628">
    <property type="term" value="F:proteasome binding"/>
    <property type="evidence" value="ECO:0007669"/>
    <property type="project" value="InterPro"/>
</dbReference>
<evidence type="ECO:0000256" key="1">
    <source>
        <dbReference type="ARBA" id="ARBA00004707"/>
    </source>
</evidence>
<comment type="pathway">
    <text evidence="1">Protein degradation; proteasomal Pup-dependent pathway.</text>
</comment>
<sequence length="60" mass="6149">MTQHEQIRPSAGPGEETPAGPAGSGQARVVGVDDILDQIDTVLETNAAAFVEGFVQKGGQ</sequence>
<dbReference type="GO" id="GO:0010498">
    <property type="term" value="P:proteasomal protein catabolic process"/>
    <property type="evidence" value="ECO:0007669"/>
    <property type="project" value="InterPro"/>
</dbReference>
<keyword evidence="7" id="KW-1185">Reference proteome</keyword>
<dbReference type="Proteomes" id="UP000266895">
    <property type="component" value="Chromosome"/>
</dbReference>
<proteinExistence type="inferred from homology"/>
<organism evidence="6 7">
    <name type="scientific">Actinomyces howellii</name>
    <dbReference type="NCBI Taxonomy" id="52771"/>
    <lineage>
        <taxon>Bacteria</taxon>
        <taxon>Bacillati</taxon>
        <taxon>Actinomycetota</taxon>
        <taxon>Actinomycetes</taxon>
        <taxon>Actinomycetales</taxon>
        <taxon>Actinomycetaceae</taxon>
        <taxon>Actinomyces</taxon>
    </lineage>
</organism>
<protein>
    <recommendedName>
        <fullName evidence="3">Prokaryotic ubiquitin-like protein Pup</fullName>
    </recommendedName>
    <alternativeName>
        <fullName evidence="4">Bacterial ubiquitin-like modifier</fullName>
    </alternativeName>
</protein>
<feature type="region of interest" description="Disordered" evidence="5">
    <location>
        <begin position="1"/>
        <end position="26"/>
    </location>
</feature>
<evidence type="ECO:0000313" key="6">
    <source>
        <dbReference type="EMBL" id="VEG26314.1"/>
    </source>
</evidence>
<evidence type="ECO:0000313" key="7">
    <source>
        <dbReference type="Proteomes" id="UP000266895"/>
    </source>
</evidence>
<dbReference type="AlphaFoldDB" id="A0A3S4R9R2"/>
<evidence type="ECO:0000256" key="5">
    <source>
        <dbReference type="SAM" id="MobiDB-lite"/>
    </source>
</evidence>
<dbReference type="RefSeq" id="WP_126381685.1">
    <property type="nucleotide sequence ID" value="NZ_LR134350.1"/>
</dbReference>
<dbReference type="InterPro" id="IPR008515">
    <property type="entry name" value="Ubiquitin-like_Pup"/>
</dbReference>
<evidence type="ECO:0000256" key="4">
    <source>
        <dbReference type="ARBA" id="ARBA00032321"/>
    </source>
</evidence>
<accession>A0A3S4R9R2</accession>
<dbReference type="Pfam" id="PF05639">
    <property type="entry name" value="Pup"/>
    <property type="match status" value="1"/>
</dbReference>
<comment type="similarity">
    <text evidence="2">Belongs to the prokaryotic ubiquitin-like protein family.</text>
</comment>
<dbReference type="GO" id="GO:0031386">
    <property type="term" value="F:protein tag activity"/>
    <property type="evidence" value="ECO:0007669"/>
    <property type="project" value="InterPro"/>
</dbReference>
<name>A0A3S4R9R2_9ACTO</name>
<dbReference type="OrthoDB" id="3254977at2"/>
<dbReference type="EMBL" id="LR134350">
    <property type="protein sequence ID" value="VEG26314.1"/>
    <property type="molecule type" value="Genomic_DNA"/>
</dbReference>
<dbReference type="KEGG" id="ahw:NCTC11636_00463"/>
<dbReference type="GO" id="GO:0070490">
    <property type="term" value="P:protein pupylation"/>
    <property type="evidence" value="ECO:0007669"/>
    <property type="project" value="InterPro"/>
</dbReference>
<dbReference type="UniPathway" id="UPA00997"/>
<dbReference type="NCBIfam" id="TIGR03687">
    <property type="entry name" value="pupylate_cterm"/>
    <property type="match status" value="1"/>
</dbReference>
<dbReference type="GO" id="GO:0019941">
    <property type="term" value="P:modification-dependent protein catabolic process"/>
    <property type="evidence" value="ECO:0007669"/>
    <property type="project" value="InterPro"/>
</dbReference>
<feature type="compositionally biased region" description="Low complexity" evidence="5">
    <location>
        <begin position="9"/>
        <end position="25"/>
    </location>
</feature>
<gene>
    <name evidence="6" type="primary">pup_1</name>
    <name evidence="6" type="ORF">NCTC11636_00463</name>
</gene>
<evidence type="ECO:0000256" key="2">
    <source>
        <dbReference type="ARBA" id="ARBA00010616"/>
    </source>
</evidence>